<feature type="domain" description="Fumarate lyase N-terminal" evidence="2">
    <location>
        <begin position="11"/>
        <end position="340"/>
    </location>
</feature>
<reference evidence="4 5" key="1">
    <citation type="journal article" date="2012" name="Stand. Genomic Sci.">
        <title>Complete genome sequence of Terriglobus saanensis type strain SP1PR4(T), an Acidobacteria from tundra soil.</title>
        <authorList>
            <person name="Rawat S.R."/>
            <person name="Mannisto M.K."/>
            <person name="Starovoytov V."/>
            <person name="Goodwin L."/>
            <person name="Nolan M."/>
            <person name="Hauser L."/>
            <person name="Land M."/>
            <person name="Davenport K.W."/>
            <person name="Woyke T."/>
            <person name="Haggblom M.M."/>
        </authorList>
    </citation>
    <scope>NUCLEOTIDE SEQUENCE</scope>
    <source>
        <strain evidence="5">ATCC BAA-1853 / DSM 23119 / SP1PR4</strain>
    </source>
</reference>
<dbReference type="Gene3D" id="1.20.200.10">
    <property type="entry name" value="Fumarase/aspartase (Central domain)"/>
    <property type="match status" value="1"/>
</dbReference>
<gene>
    <name evidence="4" type="ordered locus">AciPR4_1284</name>
</gene>
<sequence>MAIRTEKDSLGNVEVPAEALYGAQTARAIVNFPISGLRANPALIRAIAAIKLAAAQANADLKLITAEQANAIEQAAQEILDGQHHDAFPVDVFQAGAGVSFHMNANEVIANRAGQILGDPLGSYKKVHPNDHVNYGQSTNDVFPTAMRLSALLALEDLYPVLESLRNSFEEKAKEFDGILKSGRTHMQDATPIRLGQEFAAYGVAIAKSLRHLRTTSESLRELGLGGSAVGTGINTHPQYRAKAIANLSKLTKQELTPAADMRYAMQSCAPMSEISGALRTLALEIIRISNDLRLLSSGPNTGFNEIGLPGLQPGSSIMPGKVNPVLPELAAMVGFQVIGNDTAVALAVQAGQLELNVMMPTMAHNVLQSITILTHTLHELDHRCIRGITANTPRCNFYAQSTVSLATALNPYIGYASAAEIVKESVGTGRSILDLAREKKLLTEEQISEILDPLAMTEPRETI</sequence>
<dbReference type="PANTHER" id="PTHR42696">
    <property type="entry name" value="ASPARTATE AMMONIA-LYASE"/>
    <property type="match status" value="1"/>
</dbReference>
<dbReference type="PRINTS" id="PR00149">
    <property type="entry name" value="FUMRATELYASE"/>
</dbReference>
<dbReference type="EMBL" id="CP002467">
    <property type="protein sequence ID" value="ADV82108.1"/>
    <property type="molecule type" value="Genomic_DNA"/>
</dbReference>
<dbReference type="InterPro" id="IPR022761">
    <property type="entry name" value="Fumarate_lyase_N"/>
</dbReference>
<dbReference type="GO" id="GO:0005829">
    <property type="term" value="C:cytosol"/>
    <property type="evidence" value="ECO:0007669"/>
    <property type="project" value="TreeGrafter"/>
</dbReference>
<dbReference type="InterPro" id="IPR018951">
    <property type="entry name" value="Fumarase_C_C"/>
</dbReference>
<proteinExistence type="predicted"/>
<evidence type="ECO:0000313" key="4">
    <source>
        <dbReference type="EMBL" id="ADV82108.1"/>
    </source>
</evidence>
<protein>
    <submittedName>
        <fullName evidence="4">Fumarate lyase</fullName>
    </submittedName>
</protein>
<evidence type="ECO:0000256" key="1">
    <source>
        <dbReference type="ARBA" id="ARBA00023239"/>
    </source>
</evidence>
<dbReference type="FunFam" id="1.10.275.10:FF:000001">
    <property type="entry name" value="Fumarate hydratase, mitochondrial"/>
    <property type="match status" value="1"/>
</dbReference>
<dbReference type="PANTHER" id="PTHR42696:SF2">
    <property type="entry name" value="ASPARTATE AMMONIA-LYASE"/>
    <property type="match status" value="1"/>
</dbReference>
<dbReference type="RefSeq" id="WP_013567841.1">
    <property type="nucleotide sequence ID" value="NC_014963.1"/>
</dbReference>
<dbReference type="Gene3D" id="1.10.275.10">
    <property type="entry name" value="Fumarase/aspartase (N-terminal domain)"/>
    <property type="match status" value="1"/>
</dbReference>
<dbReference type="eggNOG" id="COG1027">
    <property type="taxonomic scope" value="Bacteria"/>
</dbReference>
<evidence type="ECO:0000259" key="3">
    <source>
        <dbReference type="Pfam" id="PF10415"/>
    </source>
</evidence>
<dbReference type="STRING" id="401053.AciPR4_1284"/>
<dbReference type="PRINTS" id="PR00145">
    <property type="entry name" value="ARGSUCLYASE"/>
</dbReference>
<name>E8UZ90_TERSS</name>
<dbReference type="GO" id="GO:0008797">
    <property type="term" value="F:aspartate ammonia-lyase activity"/>
    <property type="evidence" value="ECO:0007669"/>
    <property type="project" value="TreeGrafter"/>
</dbReference>
<dbReference type="NCBIfam" id="NF008909">
    <property type="entry name" value="PRK12273.1"/>
    <property type="match status" value="1"/>
</dbReference>
<accession>E8UZ90</accession>
<dbReference type="InterPro" id="IPR024083">
    <property type="entry name" value="Fumarase/histidase_N"/>
</dbReference>
<dbReference type="FunFam" id="1.10.40.30:FF:000002">
    <property type="entry name" value="Fumarate hydratase class II"/>
    <property type="match status" value="1"/>
</dbReference>
<dbReference type="InterPro" id="IPR020557">
    <property type="entry name" value="Fumarate_lyase_CS"/>
</dbReference>
<dbReference type="Proteomes" id="UP000006844">
    <property type="component" value="Chromosome"/>
</dbReference>
<dbReference type="GO" id="GO:0006099">
    <property type="term" value="P:tricarboxylic acid cycle"/>
    <property type="evidence" value="ECO:0007669"/>
    <property type="project" value="InterPro"/>
</dbReference>
<dbReference type="HOGENOM" id="CLU_021594_4_1_0"/>
<dbReference type="PROSITE" id="PS00163">
    <property type="entry name" value="FUMARATE_LYASES"/>
    <property type="match status" value="1"/>
</dbReference>
<dbReference type="InterPro" id="IPR008948">
    <property type="entry name" value="L-Aspartase-like"/>
</dbReference>
<dbReference type="InterPro" id="IPR051546">
    <property type="entry name" value="Aspartate_Ammonia-Lyase"/>
</dbReference>
<dbReference type="AlphaFoldDB" id="E8UZ90"/>
<dbReference type="GO" id="GO:0006531">
    <property type="term" value="P:aspartate metabolic process"/>
    <property type="evidence" value="ECO:0007669"/>
    <property type="project" value="TreeGrafter"/>
</dbReference>
<keyword evidence="5" id="KW-1185">Reference proteome</keyword>
<dbReference type="InterPro" id="IPR000362">
    <property type="entry name" value="Fumarate_lyase_fam"/>
</dbReference>
<dbReference type="Gene3D" id="1.10.40.30">
    <property type="entry name" value="Fumarase/aspartase (C-terminal domain)"/>
    <property type="match status" value="1"/>
</dbReference>
<evidence type="ECO:0000259" key="2">
    <source>
        <dbReference type="Pfam" id="PF00206"/>
    </source>
</evidence>
<dbReference type="OrthoDB" id="9802809at2"/>
<feature type="domain" description="Fumarase C C-terminal" evidence="3">
    <location>
        <begin position="406"/>
        <end position="459"/>
    </location>
</feature>
<evidence type="ECO:0000313" key="5">
    <source>
        <dbReference type="Proteomes" id="UP000006844"/>
    </source>
</evidence>
<dbReference type="KEGG" id="tsa:AciPR4_1284"/>
<dbReference type="FunFam" id="1.20.200.10:FF:000001">
    <property type="entry name" value="Fumarate hydratase, mitochondrial"/>
    <property type="match status" value="1"/>
</dbReference>
<dbReference type="Pfam" id="PF10415">
    <property type="entry name" value="FumaraseC_C"/>
    <property type="match status" value="1"/>
</dbReference>
<dbReference type="Pfam" id="PF00206">
    <property type="entry name" value="Lyase_1"/>
    <property type="match status" value="1"/>
</dbReference>
<keyword evidence="1 4" id="KW-0456">Lyase</keyword>
<dbReference type="SUPFAM" id="SSF48557">
    <property type="entry name" value="L-aspartase-like"/>
    <property type="match status" value="1"/>
</dbReference>
<organism evidence="4 5">
    <name type="scientific">Terriglobus saanensis (strain ATCC BAA-1853 / DSM 23119 / SP1PR4)</name>
    <dbReference type="NCBI Taxonomy" id="401053"/>
    <lineage>
        <taxon>Bacteria</taxon>
        <taxon>Pseudomonadati</taxon>
        <taxon>Acidobacteriota</taxon>
        <taxon>Terriglobia</taxon>
        <taxon>Terriglobales</taxon>
        <taxon>Acidobacteriaceae</taxon>
        <taxon>Terriglobus</taxon>
    </lineage>
</organism>